<protein>
    <recommendedName>
        <fullName evidence="1">Fibronectin type-III domain-containing protein</fullName>
    </recommendedName>
</protein>
<organism evidence="2 3">
    <name type="scientific">Candidatus Criblamydia sequanensis CRIB-18</name>
    <dbReference type="NCBI Taxonomy" id="1437425"/>
    <lineage>
        <taxon>Bacteria</taxon>
        <taxon>Pseudomonadati</taxon>
        <taxon>Chlamydiota</taxon>
        <taxon>Chlamydiia</taxon>
        <taxon>Parachlamydiales</taxon>
        <taxon>Candidatus Criblamydiaceae</taxon>
        <taxon>Candidatus Criblamydia</taxon>
    </lineage>
</organism>
<dbReference type="Gene3D" id="2.60.40.10">
    <property type="entry name" value="Immunoglobulins"/>
    <property type="match status" value="1"/>
</dbReference>
<dbReference type="InterPro" id="IPR036116">
    <property type="entry name" value="FN3_sf"/>
</dbReference>
<dbReference type="AlphaFoldDB" id="A0A090DYI2"/>
<comment type="caution">
    <text evidence="2">The sequence shown here is derived from an EMBL/GenBank/DDBJ whole genome shotgun (WGS) entry which is preliminary data.</text>
</comment>
<name>A0A090DYI2_9BACT</name>
<feature type="domain" description="Fibronectin type-III" evidence="1">
    <location>
        <begin position="234"/>
        <end position="323"/>
    </location>
</feature>
<keyword evidence="3" id="KW-1185">Reference proteome</keyword>
<dbReference type="RefSeq" id="WP_041017192.1">
    <property type="nucleotide sequence ID" value="NZ_CCEJ010000003.1"/>
</dbReference>
<dbReference type="STRING" id="1437425.CSEC_0937"/>
<reference evidence="2" key="1">
    <citation type="submission" date="2013-12" db="EMBL/GenBank/DDBJ databases">
        <authorList>
            <person name="Linke B."/>
        </authorList>
    </citation>
    <scope>NUCLEOTIDE SEQUENCE [LARGE SCALE GENOMIC DNA]</scope>
    <source>
        <strain evidence="2">CRIB-18</strain>
    </source>
</reference>
<dbReference type="SUPFAM" id="SSF49265">
    <property type="entry name" value="Fibronectin type III"/>
    <property type="match status" value="1"/>
</dbReference>
<dbReference type="PROSITE" id="PS50853">
    <property type="entry name" value="FN3"/>
    <property type="match status" value="1"/>
</dbReference>
<dbReference type="EMBL" id="CCEJ010000003">
    <property type="protein sequence ID" value="CDR33764.1"/>
    <property type="molecule type" value="Genomic_DNA"/>
</dbReference>
<evidence type="ECO:0000313" key="2">
    <source>
        <dbReference type="EMBL" id="CDR33764.1"/>
    </source>
</evidence>
<sequence>MSGSALGNSIFLRTGSSLTFLSADVLDLLTLGEGVSFVDDTSFGGGGTSVNVRGNGTVIYNGSTDYQGSIMINNANFKVNGLIDQASIFVCRNTSFSEQRGTLSGVGTITGNVFANSGAISPDAGSTLTLGSLALNSASPGSLGSLVHIEIDSLSHSDVNVTGPASLAGTLEIDLDPNAPPGTYTILTSSGITGAFDLVTFTGPTPNYTLSYLPIGNPTFVQLDFMGFPIDVEPPSDLQGKQKKNEFATQYELYNQLTWGASPSLDVIGYFIYRDGQRIASVPASTLSYQDHNRKKGVSYSYSVTAFNSSDEESAPITIIIRP</sequence>
<evidence type="ECO:0000259" key="1">
    <source>
        <dbReference type="PROSITE" id="PS50853"/>
    </source>
</evidence>
<dbReference type="InterPro" id="IPR003961">
    <property type="entry name" value="FN3_dom"/>
</dbReference>
<evidence type="ECO:0000313" key="3">
    <source>
        <dbReference type="Proteomes" id="UP000031552"/>
    </source>
</evidence>
<accession>A0A090DYI2</accession>
<proteinExistence type="predicted"/>
<dbReference type="InterPro" id="IPR013783">
    <property type="entry name" value="Ig-like_fold"/>
</dbReference>
<reference evidence="2" key="2">
    <citation type="submission" date="2014-09" db="EMBL/GenBank/DDBJ databases">
        <title>Criblamydia sequanensis harbors a mega-plasmid encoding arsenite resistance.</title>
        <authorList>
            <person name="Bertelli C."/>
            <person name="Goesmann A."/>
            <person name="Greub G."/>
        </authorList>
    </citation>
    <scope>NUCLEOTIDE SEQUENCE [LARGE SCALE GENOMIC DNA]</scope>
    <source>
        <strain evidence="2">CRIB-18</strain>
    </source>
</reference>
<dbReference type="Proteomes" id="UP000031552">
    <property type="component" value="Unassembled WGS sequence"/>
</dbReference>
<gene>
    <name evidence="2" type="ORF">CSEC_0937</name>
</gene>
<dbReference type="OrthoDB" id="9809781at2"/>